<dbReference type="AlphaFoldDB" id="A0A2S5Y774"/>
<reference evidence="3 4" key="1">
    <citation type="submission" date="2018-02" db="EMBL/GenBank/DDBJ databases">
        <title>Bacteriophage NCPPB3778 and a type I-E CRISPR drive the evolution of the US Biological Select Agent, Rathayibacter toxicus.</title>
        <authorList>
            <person name="Davis E.W.II."/>
            <person name="Tabima J.F."/>
            <person name="Weisberg A.J."/>
            <person name="Lopes L.D."/>
            <person name="Wiseman M.S."/>
            <person name="Wiseman M.S."/>
            <person name="Pupko T."/>
            <person name="Belcher M.S."/>
            <person name="Sechler A.J."/>
            <person name="Tancos M.A."/>
            <person name="Schroeder B.K."/>
            <person name="Murray T.D."/>
            <person name="Luster D.G."/>
            <person name="Schneider W.L."/>
            <person name="Rogers E."/>
            <person name="Andreote F.D."/>
            <person name="Grunwald N.J."/>
            <person name="Putnam M.L."/>
            <person name="Chang J.H."/>
        </authorList>
    </citation>
    <scope>NUCLEOTIDE SEQUENCE [LARGE SCALE GENOMIC DNA]</scope>
    <source>
        <strain evidence="3 4">FH99</strain>
    </source>
</reference>
<name>A0A2S5Y774_9MICO</name>
<feature type="compositionally biased region" description="Basic and acidic residues" evidence="1">
    <location>
        <begin position="15"/>
        <end position="28"/>
    </location>
</feature>
<dbReference type="Pfam" id="PF08751">
    <property type="entry name" value="TrwC"/>
    <property type="match status" value="1"/>
</dbReference>
<evidence type="ECO:0000313" key="3">
    <source>
        <dbReference type="EMBL" id="PPI15278.1"/>
    </source>
</evidence>
<sequence>MRAAALPEALTTQQRKQERDEITTEDAAKPSMDPTAGFDLKFSVSKSVSTLWAVSDTGTQALIAQAHHARCRTCWRSSSTMSR</sequence>
<dbReference type="EMBL" id="PSWU01000007">
    <property type="protein sequence ID" value="PPI15278.1"/>
    <property type="molecule type" value="Genomic_DNA"/>
</dbReference>
<protein>
    <recommendedName>
        <fullName evidence="2">TrwC relaxase domain-containing protein</fullName>
    </recommendedName>
</protein>
<organism evidence="3 4">
    <name type="scientific">Rathayibacter toxicus</name>
    <dbReference type="NCBI Taxonomy" id="145458"/>
    <lineage>
        <taxon>Bacteria</taxon>
        <taxon>Bacillati</taxon>
        <taxon>Actinomycetota</taxon>
        <taxon>Actinomycetes</taxon>
        <taxon>Micrococcales</taxon>
        <taxon>Microbacteriaceae</taxon>
        <taxon>Rathayibacter</taxon>
    </lineage>
</organism>
<dbReference type="InterPro" id="IPR014862">
    <property type="entry name" value="TrwC"/>
</dbReference>
<evidence type="ECO:0000313" key="4">
    <source>
        <dbReference type="Proteomes" id="UP000237966"/>
    </source>
</evidence>
<feature type="domain" description="TrwC relaxase" evidence="2">
    <location>
        <begin position="14"/>
        <end position="69"/>
    </location>
</feature>
<feature type="region of interest" description="Disordered" evidence="1">
    <location>
        <begin position="1"/>
        <end position="35"/>
    </location>
</feature>
<evidence type="ECO:0000256" key="1">
    <source>
        <dbReference type="SAM" id="MobiDB-lite"/>
    </source>
</evidence>
<dbReference type="SUPFAM" id="SSF55464">
    <property type="entry name" value="Origin of replication-binding domain, RBD-like"/>
    <property type="match status" value="1"/>
</dbReference>
<proteinExistence type="predicted"/>
<comment type="caution">
    <text evidence="3">The sequence shown here is derived from an EMBL/GenBank/DDBJ whole genome shotgun (WGS) entry which is preliminary data.</text>
</comment>
<accession>A0A2S5Y774</accession>
<dbReference type="Proteomes" id="UP000237966">
    <property type="component" value="Unassembled WGS sequence"/>
</dbReference>
<gene>
    <name evidence="3" type="ORF">C5C51_05695</name>
</gene>
<evidence type="ECO:0000259" key="2">
    <source>
        <dbReference type="Pfam" id="PF08751"/>
    </source>
</evidence>